<dbReference type="Proteomes" id="UP000198406">
    <property type="component" value="Unassembled WGS sequence"/>
</dbReference>
<feature type="transmembrane region" description="Helical" evidence="1">
    <location>
        <begin position="180"/>
        <end position="208"/>
    </location>
</feature>
<reference evidence="2 3" key="1">
    <citation type="journal article" date="2015" name="Plant Cell">
        <title>Oil accumulation by the oleaginous diatom Fistulifera solaris as revealed by the genome and transcriptome.</title>
        <authorList>
            <person name="Tanaka T."/>
            <person name="Maeda Y."/>
            <person name="Veluchamy A."/>
            <person name="Tanaka M."/>
            <person name="Abida H."/>
            <person name="Marechal E."/>
            <person name="Bowler C."/>
            <person name="Muto M."/>
            <person name="Sunaga Y."/>
            <person name="Tanaka M."/>
            <person name="Yoshino T."/>
            <person name="Taniguchi T."/>
            <person name="Fukuda Y."/>
            <person name="Nemoto M."/>
            <person name="Matsumoto M."/>
            <person name="Wong P.S."/>
            <person name="Aburatani S."/>
            <person name="Fujibuchi W."/>
        </authorList>
    </citation>
    <scope>NUCLEOTIDE SEQUENCE [LARGE SCALE GENOMIC DNA]</scope>
    <source>
        <strain evidence="2 3">JPCC DA0580</strain>
    </source>
</reference>
<feature type="transmembrane region" description="Helical" evidence="1">
    <location>
        <begin position="261"/>
        <end position="289"/>
    </location>
</feature>
<sequence>MASTDNLFTFLSVGNAVDRTFSIYMSRWVLFSQLALVIVLPQIVLNIILLKTLLVEETAPVPEDFGALTDDTLGTLTDDAAIPFPSTLPTLSPQLGLALAIQVPFSFLFGILIQAAIVQVVAEYYTNKLSTFRGSLVLAVDRFCAIFGYGLLGTAGFFLFCLVVGVLLGILTAFQAPQFFFILIALAAFVFLIYVMLSLTIVLPILVIEKQTPVGAIKRSFELLPTYRCHVFCSMFLLAIVVIFGTWVYQAMIGAMLGTSILSFVVSGLSAVVTLPLQTIIAAVLYFCVRVQKEGLNLETLVKELEMSSDGAVNYKNVLLAEADEEVV</sequence>
<keyword evidence="1" id="KW-0472">Membrane</keyword>
<evidence type="ECO:0008006" key="4">
    <source>
        <dbReference type="Google" id="ProtNLM"/>
    </source>
</evidence>
<accession>A0A1Z5JQB6</accession>
<feature type="transmembrane region" description="Helical" evidence="1">
    <location>
        <begin position="229"/>
        <end position="249"/>
    </location>
</feature>
<keyword evidence="1" id="KW-1133">Transmembrane helix</keyword>
<dbReference type="PANTHER" id="PTHR33133">
    <property type="entry name" value="OS08G0107100 PROTEIN-RELATED"/>
    <property type="match status" value="1"/>
</dbReference>
<dbReference type="OrthoDB" id="56862at2759"/>
<dbReference type="PANTHER" id="PTHR33133:SF1">
    <property type="entry name" value="EXPRESSED PROTEIN-RELATED"/>
    <property type="match status" value="1"/>
</dbReference>
<protein>
    <recommendedName>
        <fullName evidence="4">Glycerophosphoryl diester phosphodiesterase membrane domain-containing protein</fullName>
    </recommendedName>
</protein>
<comment type="caution">
    <text evidence="2">The sequence shown here is derived from an EMBL/GenBank/DDBJ whole genome shotgun (WGS) entry which is preliminary data.</text>
</comment>
<dbReference type="InParanoid" id="A0A1Z5JQB6"/>
<organism evidence="2 3">
    <name type="scientific">Fistulifera solaris</name>
    <name type="common">Oleaginous diatom</name>
    <dbReference type="NCBI Taxonomy" id="1519565"/>
    <lineage>
        <taxon>Eukaryota</taxon>
        <taxon>Sar</taxon>
        <taxon>Stramenopiles</taxon>
        <taxon>Ochrophyta</taxon>
        <taxon>Bacillariophyta</taxon>
        <taxon>Bacillariophyceae</taxon>
        <taxon>Bacillariophycidae</taxon>
        <taxon>Naviculales</taxon>
        <taxon>Naviculaceae</taxon>
        <taxon>Fistulifera</taxon>
    </lineage>
</organism>
<evidence type="ECO:0000313" key="3">
    <source>
        <dbReference type="Proteomes" id="UP000198406"/>
    </source>
</evidence>
<feature type="transmembrane region" description="Helical" evidence="1">
    <location>
        <begin position="28"/>
        <end position="50"/>
    </location>
</feature>
<evidence type="ECO:0000313" key="2">
    <source>
        <dbReference type="EMBL" id="GAX15971.1"/>
    </source>
</evidence>
<keyword evidence="3" id="KW-1185">Reference proteome</keyword>
<feature type="transmembrane region" description="Helical" evidence="1">
    <location>
        <begin position="143"/>
        <end position="174"/>
    </location>
</feature>
<gene>
    <name evidence="2" type="ORF">FisN_22Hh175</name>
</gene>
<dbReference type="EMBL" id="BDSP01000100">
    <property type="protein sequence ID" value="GAX15971.1"/>
    <property type="molecule type" value="Genomic_DNA"/>
</dbReference>
<dbReference type="AlphaFoldDB" id="A0A1Z5JQB6"/>
<evidence type="ECO:0000256" key="1">
    <source>
        <dbReference type="SAM" id="Phobius"/>
    </source>
</evidence>
<keyword evidence="1" id="KW-0812">Transmembrane</keyword>
<feature type="transmembrane region" description="Helical" evidence="1">
    <location>
        <begin position="95"/>
        <end position="122"/>
    </location>
</feature>
<name>A0A1Z5JQB6_FISSO</name>
<proteinExistence type="predicted"/>